<feature type="site" description="Interaction with DNA substrate" evidence="7">
    <location>
        <position position="247"/>
    </location>
</feature>
<reference evidence="9 10" key="1">
    <citation type="submission" date="2020-02" db="EMBL/GenBank/DDBJ databases">
        <title>Genome sequencing for Kineobactrum sp. M2.</title>
        <authorList>
            <person name="Park S.-J."/>
        </authorList>
    </citation>
    <scope>NUCLEOTIDE SEQUENCE [LARGE SCALE GENOMIC DNA]</scope>
    <source>
        <strain evidence="9 10">M2</strain>
    </source>
</reference>
<evidence type="ECO:0000256" key="3">
    <source>
        <dbReference type="ARBA" id="ARBA00022801"/>
    </source>
</evidence>
<name>A0A6C0TX33_9GAMM</name>
<dbReference type="GO" id="GO:0046872">
    <property type="term" value="F:metal ion binding"/>
    <property type="evidence" value="ECO:0007669"/>
    <property type="project" value="UniProtKB-KW"/>
</dbReference>
<sequence>MATIITCNTNGIRAAARKGFFAWLEQQNADVVCIQETRAQEHQLADPQFCPAGYHCYYNDAVRPGYSGTALYSRVLPRSVNTRLGWESADTEGRYLQADFGGLSVISLYMPSGSSSEQAQAKKFDFLARFFEHLRNLRRKRREYIICADWNICHRPIDLKNWKANQKNSGFLPEERAWLDQVYDELGYRDSFRLVNPEPDQYTWWSNRGQAWAKNVGWRLDYQVITPRLASAVKCAEIYTAERFSDHAPQIMHYDFDILE</sequence>
<evidence type="ECO:0000259" key="8">
    <source>
        <dbReference type="Pfam" id="PF03372"/>
    </source>
</evidence>
<dbReference type="PROSITE" id="PS51435">
    <property type="entry name" value="AP_NUCLEASE_F1_4"/>
    <property type="match status" value="1"/>
</dbReference>
<evidence type="ECO:0000256" key="2">
    <source>
        <dbReference type="ARBA" id="ARBA00022723"/>
    </source>
</evidence>
<feature type="binding site" evidence="6">
    <location>
        <position position="151"/>
    </location>
    <ligand>
        <name>Mg(2+)</name>
        <dbReference type="ChEBI" id="CHEBI:18420"/>
        <label>1</label>
    </ligand>
</feature>
<dbReference type="SUPFAM" id="SSF56219">
    <property type="entry name" value="DNase I-like"/>
    <property type="match status" value="1"/>
</dbReference>
<feature type="binding site" evidence="6">
    <location>
        <position position="149"/>
    </location>
    <ligand>
        <name>Mg(2+)</name>
        <dbReference type="ChEBI" id="CHEBI:18420"/>
        <label>1</label>
    </ligand>
</feature>
<dbReference type="Gene3D" id="3.60.10.10">
    <property type="entry name" value="Endonuclease/exonuclease/phosphatase"/>
    <property type="match status" value="1"/>
</dbReference>
<keyword evidence="3 9" id="KW-0378">Hydrolase</keyword>
<dbReference type="AlphaFoldDB" id="A0A6C0TX33"/>
<keyword evidence="4 6" id="KW-0460">Magnesium</keyword>
<dbReference type="Pfam" id="PF03372">
    <property type="entry name" value="Exo_endo_phos"/>
    <property type="match status" value="1"/>
</dbReference>
<gene>
    <name evidence="9" type="primary">xth</name>
    <name evidence="9" type="ORF">G3T16_00245</name>
</gene>
<dbReference type="EC" id="3.1.11.2" evidence="9"/>
<protein>
    <submittedName>
        <fullName evidence="9">Exodeoxyribonuclease III</fullName>
        <ecNumber evidence="9">3.1.11.2</ecNumber>
    </submittedName>
</protein>
<dbReference type="KEGG" id="kim:G3T16_00245"/>
<keyword evidence="10" id="KW-1185">Reference proteome</keyword>
<dbReference type="RefSeq" id="WP_163493334.1">
    <property type="nucleotide sequence ID" value="NZ_CP048711.1"/>
</dbReference>
<accession>A0A6C0TX33</accession>
<feature type="binding site" evidence="6">
    <location>
        <position position="247"/>
    </location>
    <ligand>
        <name>Mg(2+)</name>
        <dbReference type="ChEBI" id="CHEBI:18420"/>
        <label>1</label>
    </ligand>
</feature>
<dbReference type="NCBIfam" id="TIGR00195">
    <property type="entry name" value="exoDNase_III"/>
    <property type="match status" value="1"/>
</dbReference>
<dbReference type="InterPro" id="IPR037493">
    <property type="entry name" value="ExoIII-like"/>
</dbReference>
<evidence type="ECO:0000256" key="7">
    <source>
        <dbReference type="PIRSR" id="PIRSR604808-3"/>
    </source>
</evidence>
<dbReference type="InterPro" id="IPR036691">
    <property type="entry name" value="Endo/exonu/phosph_ase_sf"/>
</dbReference>
<dbReference type="Proteomes" id="UP000477680">
    <property type="component" value="Chromosome"/>
</dbReference>
<feature type="site" description="Important for catalytic activity" evidence="7">
    <location>
        <position position="221"/>
    </location>
</feature>
<evidence type="ECO:0000256" key="4">
    <source>
        <dbReference type="ARBA" id="ARBA00022842"/>
    </source>
</evidence>
<keyword evidence="2 6" id="KW-0479">Metal-binding</keyword>
<feature type="active site" description="Proton acceptor" evidence="5">
    <location>
        <position position="247"/>
    </location>
</feature>
<evidence type="ECO:0000313" key="10">
    <source>
        <dbReference type="Proteomes" id="UP000477680"/>
    </source>
</evidence>
<organism evidence="9 10">
    <name type="scientific">Kineobactrum salinum</name>
    <dbReference type="NCBI Taxonomy" id="2708301"/>
    <lineage>
        <taxon>Bacteria</taxon>
        <taxon>Pseudomonadati</taxon>
        <taxon>Pseudomonadota</taxon>
        <taxon>Gammaproteobacteria</taxon>
        <taxon>Cellvibrionales</taxon>
        <taxon>Halieaceae</taxon>
        <taxon>Kineobactrum</taxon>
    </lineage>
</organism>
<evidence type="ECO:0000256" key="6">
    <source>
        <dbReference type="PIRSR" id="PIRSR604808-2"/>
    </source>
</evidence>
<keyword evidence="6" id="KW-0464">Manganese</keyword>
<feature type="active site" evidence="5">
    <location>
        <position position="109"/>
    </location>
</feature>
<feature type="binding site" evidence="6">
    <location>
        <position position="8"/>
    </location>
    <ligand>
        <name>Mg(2+)</name>
        <dbReference type="ChEBI" id="CHEBI:18420"/>
        <label>1</label>
    </ligand>
</feature>
<dbReference type="InterPro" id="IPR005135">
    <property type="entry name" value="Endo/exonuclease/phosphatase"/>
</dbReference>
<evidence type="ECO:0000256" key="5">
    <source>
        <dbReference type="PIRSR" id="PIRSR604808-1"/>
    </source>
</evidence>
<evidence type="ECO:0000313" key="9">
    <source>
        <dbReference type="EMBL" id="QIB64083.1"/>
    </source>
</evidence>
<dbReference type="EMBL" id="CP048711">
    <property type="protein sequence ID" value="QIB64083.1"/>
    <property type="molecule type" value="Genomic_DNA"/>
</dbReference>
<proteinExistence type="inferred from homology"/>
<feature type="site" description="Transition state stabilizer" evidence="7">
    <location>
        <position position="151"/>
    </location>
</feature>
<comment type="cofactor">
    <cofactor evidence="6">
        <name>Mg(2+)</name>
        <dbReference type="ChEBI" id="CHEBI:18420"/>
    </cofactor>
    <cofactor evidence="6">
        <name>Mn(2+)</name>
        <dbReference type="ChEBI" id="CHEBI:29035"/>
    </cofactor>
    <text evidence="6">Probably binds two magnesium or manganese ions per subunit.</text>
</comment>
<dbReference type="PANTHER" id="PTHR43250">
    <property type="entry name" value="EXODEOXYRIBONUCLEASE III"/>
    <property type="match status" value="1"/>
</dbReference>
<dbReference type="GO" id="GO:0008311">
    <property type="term" value="F:double-stranded DNA 3'-5' DNA exonuclease activity"/>
    <property type="evidence" value="ECO:0007669"/>
    <property type="project" value="UniProtKB-EC"/>
</dbReference>
<comment type="similarity">
    <text evidence="1">Belongs to the DNA repair enzymes AP/ExoA family.</text>
</comment>
<evidence type="ECO:0000256" key="1">
    <source>
        <dbReference type="ARBA" id="ARBA00007092"/>
    </source>
</evidence>
<dbReference type="InterPro" id="IPR004808">
    <property type="entry name" value="AP_endonuc_1"/>
</dbReference>
<feature type="active site" description="Proton donor/acceptor" evidence="5">
    <location>
        <position position="149"/>
    </location>
</feature>
<dbReference type="GO" id="GO:0006281">
    <property type="term" value="P:DNA repair"/>
    <property type="evidence" value="ECO:0007669"/>
    <property type="project" value="InterPro"/>
</dbReference>
<dbReference type="PANTHER" id="PTHR43250:SF2">
    <property type="entry name" value="EXODEOXYRIBONUCLEASE III"/>
    <property type="match status" value="1"/>
</dbReference>
<feature type="domain" description="Endonuclease/exonuclease/phosphatase" evidence="8">
    <location>
        <begin position="5"/>
        <end position="247"/>
    </location>
</feature>
<dbReference type="FunFam" id="3.60.10.10:FF:000026">
    <property type="entry name" value="Exodeoxyribonuclease III"/>
    <property type="match status" value="1"/>
</dbReference>
<feature type="binding site" evidence="6">
    <location>
        <position position="36"/>
    </location>
    <ligand>
        <name>Mg(2+)</name>
        <dbReference type="ChEBI" id="CHEBI:18420"/>
        <label>1</label>
    </ligand>
</feature>
<feature type="binding site" evidence="6">
    <location>
        <position position="246"/>
    </location>
    <ligand>
        <name>Mg(2+)</name>
        <dbReference type="ChEBI" id="CHEBI:18420"/>
        <label>1</label>
    </ligand>
</feature>
<dbReference type="NCBIfam" id="TIGR00633">
    <property type="entry name" value="xth"/>
    <property type="match status" value="1"/>
</dbReference>
<dbReference type="CDD" id="cd10281">
    <property type="entry name" value="Nape_like_AP-endo"/>
    <property type="match status" value="1"/>
</dbReference>